<name>A0A1H8A5U0_9FIRM</name>
<dbReference type="Gene3D" id="3.90.79.10">
    <property type="entry name" value="Nucleoside Triphosphate Pyrophosphohydrolase"/>
    <property type="match status" value="1"/>
</dbReference>
<keyword evidence="4" id="KW-1185">Reference proteome</keyword>
<dbReference type="Proteomes" id="UP000199158">
    <property type="component" value="Unassembled WGS sequence"/>
</dbReference>
<dbReference type="PROSITE" id="PS51462">
    <property type="entry name" value="NUDIX"/>
    <property type="match status" value="1"/>
</dbReference>
<gene>
    <name evidence="3" type="ORF">SAMN05216180_1132</name>
</gene>
<dbReference type="GO" id="GO:0016787">
    <property type="term" value="F:hydrolase activity"/>
    <property type="evidence" value="ECO:0007669"/>
    <property type="project" value="UniProtKB-KW"/>
</dbReference>
<dbReference type="AlphaFoldDB" id="A0A1H8A5U0"/>
<evidence type="ECO:0000313" key="4">
    <source>
        <dbReference type="Proteomes" id="UP000199158"/>
    </source>
</evidence>
<dbReference type="PANTHER" id="PTHR10885">
    <property type="entry name" value="ISOPENTENYL-DIPHOSPHATE DELTA-ISOMERASE"/>
    <property type="match status" value="1"/>
</dbReference>
<sequence>MELWDVYDRGGCKTGKIKQRGSQLLSGEFHLAMEIWIVNEEKQLLIQRRAQSKKILPDIWGMTTGCIVAGEDSVSGCIREVQEEIGISLTADDIIFLQRIFRTNTIWDVYVAHKNADLAQLVLQQEEVSEVKWITFDELREMLKDGQFFAYPEIDEIITLVEQFIRT</sequence>
<evidence type="ECO:0000313" key="3">
    <source>
        <dbReference type="EMBL" id="SEM65961.1"/>
    </source>
</evidence>
<evidence type="ECO:0000259" key="2">
    <source>
        <dbReference type="PROSITE" id="PS51462"/>
    </source>
</evidence>
<dbReference type="OrthoDB" id="9786032at2"/>
<dbReference type="InterPro" id="IPR020084">
    <property type="entry name" value="NUDIX_hydrolase_CS"/>
</dbReference>
<protein>
    <submittedName>
        <fullName evidence="3">Isopentenyldiphosphate isomerase</fullName>
    </submittedName>
</protein>
<dbReference type="PROSITE" id="PS00893">
    <property type="entry name" value="NUDIX_BOX"/>
    <property type="match status" value="1"/>
</dbReference>
<dbReference type="SUPFAM" id="SSF55811">
    <property type="entry name" value="Nudix"/>
    <property type="match status" value="1"/>
</dbReference>
<feature type="domain" description="Nudix hydrolase" evidence="2">
    <location>
        <begin position="28"/>
        <end position="156"/>
    </location>
</feature>
<evidence type="ECO:0000256" key="1">
    <source>
        <dbReference type="ARBA" id="ARBA00022801"/>
    </source>
</evidence>
<organism evidence="3 4">
    <name type="scientific">Hydrogenoanaerobacterium saccharovorans</name>
    <dbReference type="NCBI Taxonomy" id="474960"/>
    <lineage>
        <taxon>Bacteria</taxon>
        <taxon>Bacillati</taxon>
        <taxon>Bacillota</taxon>
        <taxon>Clostridia</taxon>
        <taxon>Eubacteriales</taxon>
        <taxon>Oscillospiraceae</taxon>
        <taxon>Hydrogenoanaerobacterium</taxon>
    </lineage>
</organism>
<reference evidence="3 4" key="1">
    <citation type="submission" date="2016-10" db="EMBL/GenBank/DDBJ databases">
        <authorList>
            <person name="de Groot N.N."/>
        </authorList>
    </citation>
    <scope>NUCLEOTIDE SEQUENCE [LARGE SCALE GENOMIC DNA]</scope>
    <source>
        <strain evidence="3 4">CGMCC 1.5070</strain>
    </source>
</reference>
<accession>A0A1H8A5U0</accession>
<keyword evidence="3" id="KW-0413">Isomerase</keyword>
<dbReference type="RefSeq" id="WP_092752493.1">
    <property type="nucleotide sequence ID" value="NZ_FOCG01000001.1"/>
</dbReference>
<proteinExistence type="predicted"/>
<dbReference type="InterPro" id="IPR015797">
    <property type="entry name" value="NUDIX_hydrolase-like_dom_sf"/>
</dbReference>
<dbReference type="CDD" id="cd04693">
    <property type="entry name" value="NUDIX_Hydrolase"/>
    <property type="match status" value="1"/>
</dbReference>
<dbReference type="Pfam" id="PF00293">
    <property type="entry name" value="NUDIX"/>
    <property type="match status" value="1"/>
</dbReference>
<dbReference type="PANTHER" id="PTHR10885:SF0">
    <property type="entry name" value="ISOPENTENYL-DIPHOSPHATE DELTA-ISOMERASE"/>
    <property type="match status" value="1"/>
</dbReference>
<dbReference type="EMBL" id="FOCG01000001">
    <property type="protein sequence ID" value="SEM65961.1"/>
    <property type="molecule type" value="Genomic_DNA"/>
</dbReference>
<dbReference type="InterPro" id="IPR000086">
    <property type="entry name" value="NUDIX_hydrolase_dom"/>
</dbReference>
<dbReference type="GO" id="GO:0016853">
    <property type="term" value="F:isomerase activity"/>
    <property type="evidence" value="ECO:0007669"/>
    <property type="project" value="UniProtKB-KW"/>
</dbReference>
<keyword evidence="1" id="KW-0378">Hydrolase</keyword>
<dbReference type="STRING" id="474960.SAMN05216180_1132"/>